<dbReference type="Proteomes" id="UP001317705">
    <property type="component" value="Chromosome"/>
</dbReference>
<evidence type="ECO:0000256" key="8">
    <source>
        <dbReference type="SAM" id="Phobius"/>
    </source>
</evidence>
<evidence type="ECO:0000256" key="5">
    <source>
        <dbReference type="ARBA" id="ARBA00022692"/>
    </source>
</evidence>
<dbReference type="InterPro" id="IPR047817">
    <property type="entry name" value="ABC2_TM_bact-type"/>
</dbReference>
<feature type="transmembrane region" description="Helical" evidence="8">
    <location>
        <begin position="21"/>
        <end position="42"/>
    </location>
</feature>
<dbReference type="Gene3D" id="3.40.1710.10">
    <property type="entry name" value="abc type-2 transporter like domain"/>
    <property type="match status" value="1"/>
</dbReference>
<sequence length="377" mass="41572">MKMQRIRAVARKEFTHVFRDLRSLILGIALPMLLLFLFGYALTLDVDNVPLIVWDQSNTVTSRDLTSQFSGSRYFSLQGHAINYQEIERAIDRRDALMALIIPRNFAEVLQARQPAAIQVIVDGSDSNTATIALGYAEFIVSGYSQGITLRQLVRTTGAVPQPPLAIEPRVWFNADMVSRNAIVPGLIAVIMMVIAALLTSLTIAREWETGTMEQLISTPLTGAELIIGKLVPYFCIGIFDLIMSLLAGRFIFQVPMRGERLLLLGMSILFLVVALTLGMLISIVGRSQFAASQFAMVATLLPAFLLSGFVFPIANMPLFLRIMTHVIPARYFVTILRGIYLKGVGMTVLAGDALLLVAFGIAVFSAAIRKFRKKIS</sequence>
<evidence type="ECO:0000256" key="3">
    <source>
        <dbReference type="ARBA" id="ARBA00022448"/>
    </source>
</evidence>
<accession>A0ABM8EP36</accession>
<dbReference type="InterPro" id="IPR013525">
    <property type="entry name" value="ABC2_TM"/>
</dbReference>
<dbReference type="PROSITE" id="PS51012">
    <property type="entry name" value="ABC_TM2"/>
    <property type="match status" value="1"/>
</dbReference>
<dbReference type="PANTHER" id="PTHR30294:SF29">
    <property type="entry name" value="MULTIDRUG ABC TRANSPORTER PERMEASE YBHS-RELATED"/>
    <property type="match status" value="1"/>
</dbReference>
<comment type="subcellular location">
    <subcellularLocation>
        <location evidence="1">Cell membrane</location>
        <topology evidence="1">Multi-pass membrane protein</topology>
    </subcellularLocation>
</comment>
<feature type="transmembrane region" description="Helical" evidence="8">
    <location>
        <begin position="231"/>
        <end position="253"/>
    </location>
</feature>
<keyword evidence="4" id="KW-1003">Cell membrane</keyword>
<protein>
    <submittedName>
        <fullName evidence="10">Membrane protein</fullName>
    </submittedName>
</protein>
<evidence type="ECO:0000259" key="9">
    <source>
        <dbReference type="PROSITE" id="PS51012"/>
    </source>
</evidence>
<keyword evidence="11" id="KW-1185">Reference proteome</keyword>
<comment type="similarity">
    <text evidence="2">Belongs to the ABC-2 integral membrane protein family.</text>
</comment>
<name>A0ABM8EP36_9BACT</name>
<evidence type="ECO:0000256" key="1">
    <source>
        <dbReference type="ARBA" id="ARBA00004651"/>
    </source>
</evidence>
<gene>
    <name evidence="10" type="primary">ybhS</name>
    <name evidence="10" type="ORF">GURASL_31580</name>
</gene>
<evidence type="ECO:0000256" key="7">
    <source>
        <dbReference type="ARBA" id="ARBA00023136"/>
    </source>
</evidence>
<feature type="transmembrane region" description="Helical" evidence="8">
    <location>
        <begin position="265"/>
        <end position="286"/>
    </location>
</feature>
<reference evidence="10 11" key="1">
    <citation type="submission" date="2022-12" db="EMBL/GenBank/DDBJ databases">
        <title>Polyphasic characterization of Geotalea uranireducens NIT-SL11 newly isolated from a complex of sewage sludge and microbially reduced graphene oxide.</title>
        <authorList>
            <person name="Xie L."/>
            <person name="Yoshida N."/>
            <person name="Meng L."/>
        </authorList>
    </citation>
    <scope>NUCLEOTIDE SEQUENCE [LARGE SCALE GENOMIC DNA]</scope>
    <source>
        <strain evidence="10 11">NIT-SL11</strain>
    </source>
</reference>
<evidence type="ECO:0000256" key="6">
    <source>
        <dbReference type="ARBA" id="ARBA00022989"/>
    </source>
</evidence>
<feature type="transmembrane region" description="Helical" evidence="8">
    <location>
        <begin position="298"/>
        <end position="320"/>
    </location>
</feature>
<feature type="domain" description="ABC transmembrane type-2" evidence="9">
    <location>
        <begin position="130"/>
        <end position="375"/>
    </location>
</feature>
<dbReference type="Pfam" id="PF12698">
    <property type="entry name" value="ABC2_membrane_3"/>
    <property type="match status" value="1"/>
</dbReference>
<keyword evidence="3" id="KW-0813">Transport</keyword>
<dbReference type="EMBL" id="AP027151">
    <property type="protein sequence ID" value="BDV44235.1"/>
    <property type="molecule type" value="Genomic_DNA"/>
</dbReference>
<keyword evidence="6 8" id="KW-1133">Transmembrane helix</keyword>
<evidence type="ECO:0000313" key="10">
    <source>
        <dbReference type="EMBL" id="BDV44235.1"/>
    </source>
</evidence>
<proteinExistence type="inferred from homology"/>
<organism evidence="10 11">
    <name type="scientific">Geotalea uraniireducens</name>
    <dbReference type="NCBI Taxonomy" id="351604"/>
    <lineage>
        <taxon>Bacteria</taxon>
        <taxon>Pseudomonadati</taxon>
        <taxon>Thermodesulfobacteriota</taxon>
        <taxon>Desulfuromonadia</taxon>
        <taxon>Geobacterales</taxon>
        <taxon>Geobacteraceae</taxon>
        <taxon>Geotalea</taxon>
    </lineage>
</organism>
<evidence type="ECO:0000256" key="4">
    <source>
        <dbReference type="ARBA" id="ARBA00022475"/>
    </source>
</evidence>
<evidence type="ECO:0000313" key="11">
    <source>
        <dbReference type="Proteomes" id="UP001317705"/>
    </source>
</evidence>
<evidence type="ECO:0000256" key="2">
    <source>
        <dbReference type="ARBA" id="ARBA00007783"/>
    </source>
</evidence>
<feature type="transmembrane region" description="Helical" evidence="8">
    <location>
        <begin position="340"/>
        <end position="369"/>
    </location>
</feature>
<dbReference type="InterPro" id="IPR051449">
    <property type="entry name" value="ABC-2_transporter_component"/>
</dbReference>
<feature type="transmembrane region" description="Helical" evidence="8">
    <location>
        <begin position="182"/>
        <end position="205"/>
    </location>
</feature>
<keyword evidence="7 8" id="KW-0472">Membrane</keyword>
<dbReference type="RefSeq" id="WP_282000342.1">
    <property type="nucleotide sequence ID" value="NZ_AP027151.1"/>
</dbReference>
<dbReference type="PANTHER" id="PTHR30294">
    <property type="entry name" value="MEMBRANE COMPONENT OF ABC TRANSPORTER YHHJ-RELATED"/>
    <property type="match status" value="1"/>
</dbReference>
<keyword evidence="5 8" id="KW-0812">Transmembrane</keyword>